<sequence length="265" mass="30461">MIDFFDYIIKVERTSKSMTVQFKAFVFGSSEGGSLFMTCDFRVCPLKQLCAPPTDCWGSDDADEFMRSKVDLTDVRPSSQFSFQLSVPEIKGDATTTNEIGVHDGIFCMTEAIAYLTFASLGVVTVLLLCSICAVVFLIFRYCKSTKFYHRRRCESDRSVVRRVYVQTSKVHAGVEPMYVPQQPSLFVKGYERRELQKDYARDIADPTIYSIIIPYAWAERANALAHKNRIQARRRLSLDENRHLSRPEIENWSLGNANYRRRLP</sequence>
<keyword evidence="1" id="KW-1133">Transmembrane helix</keyword>
<organism evidence="3 4">
    <name type="scientific">Plectus sambesii</name>
    <dbReference type="NCBI Taxonomy" id="2011161"/>
    <lineage>
        <taxon>Eukaryota</taxon>
        <taxon>Metazoa</taxon>
        <taxon>Ecdysozoa</taxon>
        <taxon>Nematoda</taxon>
        <taxon>Chromadorea</taxon>
        <taxon>Plectida</taxon>
        <taxon>Plectina</taxon>
        <taxon>Plectoidea</taxon>
        <taxon>Plectidae</taxon>
        <taxon>Plectus</taxon>
    </lineage>
</organism>
<dbReference type="WBParaSite" id="PSAMB.scaffold225size64089.g3528.t1">
    <property type="protein sequence ID" value="PSAMB.scaffold225size64089.g3528.t1"/>
    <property type="gene ID" value="PSAMB.scaffold225size64089.g3528"/>
</dbReference>
<keyword evidence="1" id="KW-0472">Membrane</keyword>
<reference evidence="4" key="1">
    <citation type="submission" date="2022-11" db="UniProtKB">
        <authorList>
            <consortium name="WormBaseParasite"/>
        </authorList>
    </citation>
    <scope>IDENTIFICATION</scope>
</reference>
<accession>A0A914VQY2</accession>
<protein>
    <submittedName>
        <fullName evidence="4">ZP domain-containing protein</fullName>
    </submittedName>
</protein>
<feature type="transmembrane region" description="Helical" evidence="1">
    <location>
        <begin position="113"/>
        <end position="143"/>
    </location>
</feature>
<dbReference type="PROSITE" id="PS51034">
    <property type="entry name" value="ZP_2"/>
    <property type="match status" value="1"/>
</dbReference>
<keyword evidence="3" id="KW-1185">Reference proteome</keyword>
<feature type="domain" description="ZP" evidence="2">
    <location>
        <begin position="1"/>
        <end position="63"/>
    </location>
</feature>
<evidence type="ECO:0000259" key="2">
    <source>
        <dbReference type="PROSITE" id="PS51034"/>
    </source>
</evidence>
<evidence type="ECO:0000256" key="1">
    <source>
        <dbReference type="SAM" id="Phobius"/>
    </source>
</evidence>
<evidence type="ECO:0000313" key="3">
    <source>
        <dbReference type="Proteomes" id="UP000887566"/>
    </source>
</evidence>
<dbReference type="InterPro" id="IPR001507">
    <property type="entry name" value="ZP_dom"/>
</dbReference>
<dbReference type="AlphaFoldDB" id="A0A914VQY2"/>
<evidence type="ECO:0000313" key="4">
    <source>
        <dbReference type="WBParaSite" id="PSAMB.scaffold225size64089.g3528.t1"/>
    </source>
</evidence>
<dbReference type="Proteomes" id="UP000887566">
    <property type="component" value="Unplaced"/>
</dbReference>
<proteinExistence type="predicted"/>
<name>A0A914VQY2_9BILA</name>
<keyword evidence="1" id="KW-0812">Transmembrane</keyword>